<keyword evidence="1" id="KW-0812">Transmembrane</keyword>
<dbReference type="InterPro" id="IPR014132">
    <property type="entry name" value="PdaB-like"/>
</dbReference>
<reference evidence="3 4" key="1">
    <citation type="submission" date="2023-07" db="EMBL/GenBank/DDBJ databases">
        <title>Genomic Encyclopedia of Type Strains, Phase IV (KMG-IV): sequencing the most valuable type-strain genomes for metagenomic binning, comparative biology and taxonomic classification.</title>
        <authorList>
            <person name="Goeker M."/>
        </authorList>
    </citation>
    <scope>NUCLEOTIDE SEQUENCE [LARGE SCALE GENOMIC DNA]</scope>
    <source>
        <strain evidence="3 4">DSM 17740</strain>
    </source>
</reference>
<proteinExistence type="predicted"/>
<organism evidence="3 4">
    <name type="scientific">Caldalkalibacillus uzonensis</name>
    <dbReference type="NCBI Taxonomy" id="353224"/>
    <lineage>
        <taxon>Bacteria</taxon>
        <taxon>Bacillati</taxon>
        <taxon>Bacillota</taxon>
        <taxon>Bacilli</taxon>
        <taxon>Bacillales</taxon>
        <taxon>Bacillaceae</taxon>
        <taxon>Caldalkalibacillus</taxon>
    </lineage>
</organism>
<dbReference type="RefSeq" id="WP_307341487.1">
    <property type="nucleotide sequence ID" value="NZ_JAUSUQ010000012.1"/>
</dbReference>
<dbReference type="Pfam" id="PF01522">
    <property type="entry name" value="Polysacc_deac_1"/>
    <property type="match status" value="1"/>
</dbReference>
<dbReference type="PANTHER" id="PTHR10587">
    <property type="entry name" value="GLYCOSYL TRANSFERASE-RELATED"/>
    <property type="match status" value="1"/>
</dbReference>
<dbReference type="InterPro" id="IPR050248">
    <property type="entry name" value="Polysacc_deacetylase_ArnD"/>
</dbReference>
<dbReference type="PANTHER" id="PTHR10587:SF128">
    <property type="entry name" value="POLYSACCHARIDE DEACETYLASE PDAB-RELATED"/>
    <property type="match status" value="1"/>
</dbReference>
<dbReference type="PROSITE" id="PS51677">
    <property type="entry name" value="NODB"/>
    <property type="match status" value="1"/>
</dbReference>
<protein>
    <submittedName>
        <fullName evidence="3">Polysaccharide deacetylase family sporulation protein PdaB</fullName>
    </submittedName>
</protein>
<keyword evidence="4" id="KW-1185">Reference proteome</keyword>
<dbReference type="InterPro" id="IPR011330">
    <property type="entry name" value="Glyco_hydro/deAcase_b/a-brl"/>
</dbReference>
<dbReference type="Proteomes" id="UP001232445">
    <property type="component" value="Unassembled WGS sequence"/>
</dbReference>
<accession>A0ABU0CUX8</accession>
<comment type="caution">
    <text evidence="3">The sequence shown here is derived from an EMBL/GenBank/DDBJ whole genome shotgun (WGS) entry which is preliminary data.</text>
</comment>
<evidence type="ECO:0000313" key="3">
    <source>
        <dbReference type="EMBL" id="MDQ0340226.1"/>
    </source>
</evidence>
<dbReference type="Gene3D" id="3.20.20.370">
    <property type="entry name" value="Glycoside hydrolase/deacetylase"/>
    <property type="match status" value="1"/>
</dbReference>
<name>A0ABU0CUX8_9BACI</name>
<feature type="domain" description="NodB homology" evidence="2">
    <location>
        <begin position="65"/>
        <end position="245"/>
    </location>
</feature>
<gene>
    <name evidence="3" type="ORF">J2S00_003031</name>
</gene>
<dbReference type="InterPro" id="IPR002509">
    <property type="entry name" value="NODB_dom"/>
</dbReference>
<keyword evidence="1" id="KW-1133">Transmembrane helix</keyword>
<dbReference type="NCBIfam" id="TIGR02764">
    <property type="entry name" value="spore_ybaN_pdaB"/>
    <property type="match status" value="1"/>
</dbReference>
<evidence type="ECO:0000259" key="2">
    <source>
        <dbReference type="PROSITE" id="PS51677"/>
    </source>
</evidence>
<sequence length="262" mass="29727">MHTFWVINGQKVKKYLIIVIAALFTAGVIYVERDAMSVFSSQMHPAQSSGSDDPQAIYRVTTNEKKLALTFDISWGQERPGLILDVLAEHGVDKATFFLSAPWAEHHPEIVQRMKEMGYEIGSHGHKHINYTRLKDEEIREQILKAHRMIRSVTGLTPTLLRPPNGDFDKRVLRIAEELGYTVILWHTDSNDWMNPGVERIVNNVVSNVQPGDIVLLHASDSAKQTHEALPHIIRQLKAEGYRFVTVTELITGTESQIKELD</sequence>
<dbReference type="EMBL" id="JAUSUQ010000012">
    <property type="protein sequence ID" value="MDQ0340226.1"/>
    <property type="molecule type" value="Genomic_DNA"/>
</dbReference>
<evidence type="ECO:0000256" key="1">
    <source>
        <dbReference type="SAM" id="Phobius"/>
    </source>
</evidence>
<keyword evidence="1" id="KW-0472">Membrane</keyword>
<dbReference type="SUPFAM" id="SSF88713">
    <property type="entry name" value="Glycoside hydrolase/deacetylase"/>
    <property type="match status" value="1"/>
</dbReference>
<evidence type="ECO:0000313" key="4">
    <source>
        <dbReference type="Proteomes" id="UP001232445"/>
    </source>
</evidence>
<feature type="transmembrane region" description="Helical" evidence="1">
    <location>
        <begin position="12"/>
        <end position="31"/>
    </location>
</feature>